<dbReference type="GO" id="GO:0039615">
    <property type="term" value="C:T=1 icosahedral viral capsid"/>
    <property type="evidence" value="ECO:0007669"/>
    <property type="project" value="UniProtKB-UniRule"/>
</dbReference>
<evidence type="ECO:0000256" key="3">
    <source>
        <dbReference type="ARBA" id="ARBA00022431"/>
    </source>
</evidence>
<reference evidence="7" key="1">
    <citation type="submission" date="2024-05" db="EMBL/GenBank/DDBJ databases">
        <authorList>
            <person name="Laubscher F."/>
            <person name="Chudzinski V."/>
            <person name="Cordey S."/>
            <person name="Hosszu-Fellous K."/>
            <person name="Kaiser L."/>
        </authorList>
    </citation>
    <scope>NUCLEOTIDE SEQUENCE</scope>
    <source>
        <strain evidence="7">GE-0954-24-422</strain>
    </source>
</reference>
<dbReference type="EMBL" id="PP816672">
    <property type="protein sequence ID" value="XCH55918.1"/>
    <property type="molecule type" value="Genomic_DNA"/>
</dbReference>
<protein>
    <recommendedName>
        <fullName evidence="6">Capsid protein</fullName>
    </recommendedName>
</protein>
<comment type="function">
    <text evidence="6">Self-assembles to form an icosahedral capsid.</text>
</comment>
<keyword evidence="3 6" id="KW-1140">T=1 icosahedral capsid protein</keyword>
<sequence>MPYFQRKRWWRPYYTRRRRPYRRRLRFRFRRWRPTTTFRRRKRFRVRKKLKFFKRKLRSLSIRQWQPQLIRRTKIKGYFNLFYCKPGRIANNYPQYRDSITPTYTPGGGGWGIYVFNLGAMFDEFNRVRNWWTVSNIDLPLCRYLGARITLYRSEHTDYVFVYSRHYPMTDTEQRHADAQPSRLLLRKHKVIVQSRKHKKGKPYVKLFIKPPTQLVNKWFFQRSFVNTNLFMATVSACSLTNFDINPKNNSTTITFYSFNHNIFKSLNFQMQHTTSYYAPKPNFNLYATDVVVDPTQDLSVQNIKYSDLIYLGQATRMVQGEKINNMETYFSNSDKFGNIFWTGYLEHHWTILVCNLQWSALGSNASAKLKPNAFTILTEPLYETIQYNPEKDTGKDTICYFVPNFQQYSDWNRPQNEQLYFHGYPLWMLFWGWPDWQKKLGLINQIDEHYILIFESPYCYPKKDKYMPIDKEFFENVIPYPSPDESDTFYNKPSINDQQNWYPKFKYQEKTIDLICNSGPATYKFTNNDCIQAHMKYCLYFKWGGSPTTNETIADPTKQPQYPVPDNFTTAIQIQDPSTDPAGLLYSWDFRRHMLTQKATERITKNKILDISFPLSTDNWINPKPPETEKDILQTLLETQTKKEEKENKVKLFKQLREHQQRLNQQLQHLILSSIK</sequence>
<dbReference type="InterPro" id="IPR004219">
    <property type="entry name" value="TTvirus_Unk"/>
</dbReference>
<evidence type="ECO:0000313" key="7">
    <source>
        <dbReference type="EMBL" id="XCH55918.1"/>
    </source>
</evidence>
<keyword evidence="5 6" id="KW-0946">Virion</keyword>
<evidence type="ECO:0000256" key="5">
    <source>
        <dbReference type="ARBA" id="ARBA00022844"/>
    </source>
</evidence>
<keyword evidence="4 6" id="KW-0167">Capsid protein</keyword>
<evidence type="ECO:0000256" key="6">
    <source>
        <dbReference type="RuleBase" id="RU361230"/>
    </source>
</evidence>
<dbReference type="Pfam" id="PF02956">
    <property type="entry name" value="TT_ORF1"/>
    <property type="match status" value="1"/>
</dbReference>
<accession>A0AAU8H7K2</accession>
<name>A0AAU8H7K2_9VIRU</name>
<evidence type="ECO:0000256" key="2">
    <source>
        <dbReference type="ARBA" id="ARBA00006131"/>
    </source>
</evidence>
<comment type="subcellular location">
    <subcellularLocation>
        <location evidence="1 6">Virion</location>
    </subcellularLocation>
</comment>
<organism evidence="7">
    <name type="scientific">Betatorquevirus homini33</name>
    <dbReference type="NCBI Taxonomy" id="3052019"/>
    <lineage>
        <taxon>Viruses</taxon>
        <taxon>Monodnaviria</taxon>
        <taxon>Shotokuvirae</taxon>
        <taxon>Commensaviricota</taxon>
        <taxon>Cardeaviricetes</taxon>
        <taxon>Sanitavirales</taxon>
        <taxon>Anelloviridae</taxon>
        <taxon>Betatorquevirus</taxon>
    </lineage>
</organism>
<comment type="similarity">
    <text evidence="2 6">Belongs to the anelloviridae capsid protein family.</text>
</comment>
<evidence type="ECO:0000256" key="1">
    <source>
        <dbReference type="ARBA" id="ARBA00004328"/>
    </source>
</evidence>
<proteinExistence type="inferred from homology"/>
<evidence type="ECO:0000256" key="4">
    <source>
        <dbReference type="ARBA" id="ARBA00022561"/>
    </source>
</evidence>